<feature type="compositionally biased region" description="Basic residues" evidence="1">
    <location>
        <begin position="235"/>
        <end position="245"/>
    </location>
</feature>
<dbReference type="EMBL" id="JBHTCK010000002">
    <property type="protein sequence ID" value="MFC7351084.1"/>
    <property type="molecule type" value="Genomic_DNA"/>
</dbReference>
<proteinExistence type="predicted"/>
<keyword evidence="3" id="KW-1185">Reference proteome</keyword>
<comment type="caution">
    <text evidence="2">The sequence shown here is derived from an EMBL/GenBank/DDBJ whole genome shotgun (WGS) entry which is preliminary data.</text>
</comment>
<accession>A0ABW2M9V0</accession>
<dbReference type="RefSeq" id="WP_319286999.1">
    <property type="nucleotide sequence ID" value="NZ_JBHTCK010000002.1"/>
</dbReference>
<feature type="compositionally biased region" description="Low complexity" evidence="1">
    <location>
        <begin position="158"/>
        <end position="172"/>
    </location>
</feature>
<feature type="compositionally biased region" description="Low complexity" evidence="1">
    <location>
        <begin position="188"/>
        <end position="234"/>
    </location>
</feature>
<reference evidence="3" key="1">
    <citation type="journal article" date="2019" name="Int. J. Syst. Evol. Microbiol.">
        <title>The Global Catalogue of Microorganisms (GCM) 10K type strain sequencing project: providing services to taxonomists for standard genome sequencing and annotation.</title>
        <authorList>
            <consortium name="The Broad Institute Genomics Platform"/>
            <consortium name="The Broad Institute Genome Sequencing Center for Infectious Disease"/>
            <person name="Wu L."/>
            <person name="Ma J."/>
        </authorList>
    </citation>
    <scope>NUCLEOTIDE SEQUENCE [LARGE SCALE GENOMIC DNA]</scope>
    <source>
        <strain evidence="3">ICMP 19430</strain>
    </source>
</reference>
<evidence type="ECO:0000313" key="2">
    <source>
        <dbReference type="EMBL" id="MFC7351084.1"/>
    </source>
</evidence>
<feature type="region of interest" description="Disordered" evidence="1">
    <location>
        <begin position="143"/>
        <end position="245"/>
    </location>
</feature>
<evidence type="ECO:0000313" key="3">
    <source>
        <dbReference type="Proteomes" id="UP001596509"/>
    </source>
</evidence>
<sequence length="564" mass="59775">MGVEAQATNERVAGRTWTVRLDPVGRGRADVRVSCSRPACAAQVLSSAAVGRTAAVEHLKAHLRAGPAPRPTAYCVCRAEECHTHIRPAGPRERPAPWRCGGAIVLAVVTDREGRWWRVMECCARCAAAHPTAKVVATAPAPDRQATGDAHRGGGTVPAPAASRAPSAAAPATTFSSIGPHFSHRAPEAAVPQQAPASGSAPAFGAAPASGSAPAFGAARASRTPPASRTARQARPARQRGRRGRIAQRFVPYELRPIALRDELTELGELFRAYQQRAEPDLAVLADLHARKAKAFFAWAEATGETALRLDAQRAEQAAATVRRQHLHRIGQAPDGEGPVVARLLTASAQWDHARAVLAQVADHAPLPGPDARLLVVMLTLRTAQSGVGNLVGQDLKGLPLREPEQLVAQLVESGWLSIAGTVDELIASRPECPTRITVPSLTPDDGDPGPFTFGKKLRPRLSGWAQRVVGDKKLRKAKTEAEVRLLALALATGIDADGRLGAQGRGIELEALASWCAVDPGELPELVDRLTTADWLAEAVVTDTLLTGRLTERVLPLTCPLPR</sequence>
<name>A0ABW2M9V0_9ACTN</name>
<evidence type="ECO:0000256" key="1">
    <source>
        <dbReference type="SAM" id="MobiDB-lite"/>
    </source>
</evidence>
<gene>
    <name evidence="2" type="ORF">ACFQW9_10590</name>
</gene>
<organism evidence="2 3">
    <name type="scientific">Streptomyces caviscabies</name>
    <dbReference type="NCBI Taxonomy" id="90079"/>
    <lineage>
        <taxon>Bacteria</taxon>
        <taxon>Bacillati</taxon>
        <taxon>Actinomycetota</taxon>
        <taxon>Actinomycetes</taxon>
        <taxon>Kitasatosporales</taxon>
        <taxon>Streptomycetaceae</taxon>
        <taxon>Streptomyces</taxon>
    </lineage>
</organism>
<dbReference type="Proteomes" id="UP001596509">
    <property type="component" value="Unassembled WGS sequence"/>
</dbReference>
<protein>
    <submittedName>
        <fullName evidence="2">Uncharacterized protein</fullName>
    </submittedName>
</protein>